<evidence type="ECO:0000313" key="1">
    <source>
        <dbReference type="EMBL" id="KAB1221546.1"/>
    </source>
</evidence>
<proteinExistence type="predicted"/>
<comment type="caution">
    <text evidence="1">The sequence shown here is derived from an EMBL/GenBank/DDBJ whole genome shotgun (WGS) entry which is preliminary data.</text>
</comment>
<gene>
    <name evidence="1" type="ORF">CJ030_MR2G000229</name>
</gene>
<protein>
    <submittedName>
        <fullName evidence="1">Uncharacterized protein</fullName>
    </submittedName>
</protein>
<evidence type="ECO:0000313" key="2">
    <source>
        <dbReference type="Proteomes" id="UP000516437"/>
    </source>
</evidence>
<organism evidence="1 2">
    <name type="scientific">Morella rubra</name>
    <name type="common">Chinese bayberry</name>
    <dbReference type="NCBI Taxonomy" id="262757"/>
    <lineage>
        <taxon>Eukaryota</taxon>
        <taxon>Viridiplantae</taxon>
        <taxon>Streptophyta</taxon>
        <taxon>Embryophyta</taxon>
        <taxon>Tracheophyta</taxon>
        <taxon>Spermatophyta</taxon>
        <taxon>Magnoliopsida</taxon>
        <taxon>eudicotyledons</taxon>
        <taxon>Gunneridae</taxon>
        <taxon>Pentapetalae</taxon>
        <taxon>rosids</taxon>
        <taxon>fabids</taxon>
        <taxon>Fagales</taxon>
        <taxon>Myricaceae</taxon>
        <taxon>Morella</taxon>
    </lineage>
</organism>
<accession>A0A6A1WB42</accession>
<name>A0A6A1WB42_9ROSI</name>
<reference evidence="1 2" key="1">
    <citation type="journal article" date="2019" name="Plant Biotechnol. J.">
        <title>The red bayberry genome and genetic basis of sex determination.</title>
        <authorList>
            <person name="Jia H.M."/>
            <person name="Jia H.J."/>
            <person name="Cai Q.L."/>
            <person name="Wang Y."/>
            <person name="Zhao H.B."/>
            <person name="Yang W.F."/>
            <person name="Wang G.Y."/>
            <person name="Li Y.H."/>
            <person name="Zhan D.L."/>
            <person name="Shen Y.T."/>
            <person name="Niu Q.F."/>
            <person name="Chang L."/>
            <person name="Qiu J."/>
            <person name="Zhao L."/>
            <person name="Xie H.B."/>
            <person name="Fu W.Y."/>
            <person name="Jin J."/>
            <person name="Li X.W."/>
            <person name="Jiao Y."/>
            <person name="Zhou C.C."/>
            <person name="Tu T."/>
            <person name="Chai C.Y."/>
            <person name="Gao J.L."/>
            <person name="Fan L.J."/>
            <person name="van de Weg E."/>
            <person name="Wang J.Y."/>
            <person name="Gao Z.S."/>
        </authorList>
    </citation>
    <scope>NUCLEOTIDE SEQUENCE [LARGE SCALE GENOMIC DNA]</scope>
    <source>
        <tissue evidence="1">Leaves</tissue>
    </source>
</reference>
<keyword evidence="2" id="KW-1185">Reference proteome</keyword>
<dbReference type="Proteomes" id="UP000516437">
    <property type="component" value="Chromosome 2"/>
</dbReference>
<sequence length="129" mass="14763">MGNIRRLSEEPIHLLNLMDARTVEALYYMGSVGAPAQGGDSDIFKIPLIKILLGNTKWFSLMLLHASSFEPELSACDEVGTLSQCEYFRHFSKRWNQNSMFRFQLPLLTYIPTYGNIKKPLERTCSETL</sequence>
<dbReference type="EMBL" id="RXIC02000020">
    <property type="protein sequence ID" value="KAB1221546.1"/>
    <property type="molecule type" value="Genomic_DNA"/>
</dbReference>
<dbReference type="AlphaFoldDB" id="A0A6A1WB42"/>